<keyword evidence="5" id="KW-0472">Membrane</keyword>
<dbReference type="EMBL" id="JAPFFM010000012">
    <property type="protein sequence ID" value="KAJ6728422.1"/>
    <property type="molecule type" value="Genomic_DNA"/>
</dbReference>
<proteinExistence type="predicted"/>
<comment type="subcellular location">
    <subcellularLocation>
        <location evidence="1">Membrane</location>
        <topology evidence="1">Single-pass type I membrane protein</topology>
    </subcellularLocation>
</comment>
<dbReference type="Pfam" id="PF23598">
    <property type="entry name" value="LRR_14"/>
    <property type="match status" value="1"/>
</dbReference>
<organism evidence="10 11">
    <name type="scientific">Salix koriyanagi</name>
    <dbReference type="NCBI Taxonomy" id="2511006"/>
    <lineage>
        <taxon>Eukaryota</taxon>
        <taxon>Viridiplantae</taxon>
        <taxon>Streptophyta</taxon>
        <taxon>Embryophyta</taxon>
        <taxon>Tracheophyta</taxon>
        <taxon>Spermatophyta</taxon>
        <taxon>Magnoliopsida</taxon>
        <taxon>eudicotyledons</taxon>
        <taxon>Gunneridae</taxon>
        <taxon>Pentapetalae</taxon>
        <taxon>rosids</taxon>
        <taxon>fabids</taxon>
        <taxon>Malpighiales</taxon>
        <taxon>Salicaceae</taxon>
        <taxon>Saliceae</taxon>
        <taxon>Salix</taxon>
    </lineage>
</organism>
<dbReference type="SUPFAM" id="SSF52058">
    <property type="entry name" value="L domain-like"/>
    <property type="match status" value="1"/>
</dbReference>
<reference evidence="10" key="1">
    <citation type="submission" date="2022-11" db="EMBL/GenBank/DDBJ databases">
        <authorList>
            <person name="Hyden B.L."/>
            <person name="Feng K."/>
            <person name="Yates T."/>
            <person name="Jawdy S."/>
            <person name="Smart L.B."/>
            <person name="Muchero W."/>
        </authorList>
    </citation>
    <scope>NUCLEOTIDE SEQUENCE</scope>
    <source>
        <tissue evidence="10">Shoot tip</tissue>
    </source>
</reference>
<keyword evidence="11" id="KW-1185">Reference proteome</keyword>
<evidence type="ECO:0000256" key="2">
    <source>
        <dbReference type="ARBA" id="ARBA00022614"/>
    </source>
</evidence>
<keyword evidence="2" id="KW-0433">Leucine-rich repeat</keyword>
<evidence type="ECO:0000256" key="8">
    <source>
        <dbReference type="SAM" id="SignalP"/>
    </source>
</evidence>
<sequence length="349" mass="38556">MFPQLVQVCQVMVIISFSSSITALASMLPPGEVAALRQIGKTLNEDGRVSFNLGDRCESGNVTIRRYPQITEMNGTIGCSCSIADDKFCHITSFELKDSDLSGRLPPDLANLTYVRKIDFTRNNLYGTIPVEWASMKNLHFISLTANRLSGYIPGYLGNFTSLTYLSLESNQFSGVVPPELGKLSILQTLILSSNKLVGTLPEALAQIKNLTDFRVSDNNLNGTVPEFIGNWTQLQKLDLCATGLQGPVPHAIFLLEKLKNLKITDTPGPEFPLLNVPEKMDYLVLRNINLNGTIPEEAWSVETTLDLTFNKLVGELPSNTINRQFTFLSGNMLNGTVPESFIQSNQYL</sequence>
<dbReference type="Gene3D" id="3.80.10.10">
    <property type="entry name" value="Ribonuclease Inhibitor"/>
    <property type="match status" value="2"/>
</dbReference>
<protein>
    <submittedName>
        <fullName evidence="10">PROMASTIGOTE SURFACE ANTIGEN PROTEIN PSA</fullName>
    </submittedName>
</protein>
<comment type="caution">
    <text evidence="10">The sequence shown here is derived from an EMBL/GenBank/DDBJ whole genome shotgun (WGS) entry which is preliminary data.</text>
</comment>
<feature type="signal peptide" evidence="8">
    <location>
        <begin position="1"/>
        <end position="23"/>
    </location>
</feature>
<keyword evidence="6" id="KW-0675">Receptor</keyword>
<evidence type="ECO:0000256" key="4">
    <source>
        <dbReference type="ARBA" id="ARBA00022737"/>
    </source>
</evidence>
<dbReference type="GO" id="GO:0016020">
    <property type="term" value="C:membrane"/>
    <property type="evidence" value="ECO:0007669"/>
    <property type="project" value="UniProtKB-SubCell"/>
</dbReference>
<keyword evidence="4" id="KW-0677">Repeat</keyword>
<keyword evidence="3 8" id="KW-0732">Signal</keyword>
<dbReference type="InterPro" id="IPR051716">
    <property type="entry name" value="Plant_RL_S/T_kinase"/>
</dbReference>
<evidence type="ECO:0000256" key="1">
    <source>
        <dbReference type="ARBA" id="ARBA00004479"/>
    </source>
</evidence>
<evidence type="ECO:0000313" key="11">
    <source>
        <dbReference type="Proteomes" id="UP001151752"/>
    </source>
</evidence>
<name>A0A9Q0UEC3_9ROSI</name>
<dbReference type="PANTHER" id="PTHR48053">
    <property type="entry name" value="LEUCINE RICH REPEAT FAMILY PROTEIN, EXPRESSED"/>
    <property type="match status" value="1"/>
</dbReference>
<gene>
    <name evidence="10" type="ORF">OIU74_006468</name>
</gene>
<dbReference type="AlphaFoldDB" id="A0A9Q0UEC3"/>
<keyword evidence="7" id="KW-0325">Glycoprotein</keyword>
<reference evidence="10" key="2">
    <citation type="journal article" date="2023" name="Int. J. Mol. Sci.">
        <title>De Novo Assembly and Annotation of 11 Diverse Shrub Willow (Salix) Genomes Reveals Novel Gene Organization in Sex-Linked Regions.</title>
        <authorList>
            <person name="Hyden B."/>
            <person name="Feng K."/>
            <person name="Yates T.B."/>
            <person name="Jawdy S."/>
            <person name="Cereghino C."/>
            <person name="Smart L.B."/>
            <person name="Muchero W."/>
        </authorList>
    </citation>
    <scope>NUCLEOTIDE SEQUENCE</scope>
    <source>
        <tissue evidence="10">Shoot tip</tissue>
    </source>
</reference>
<dbReference type="InterPro" id="IPR055414">
    <property type="entry name" value="LRR_R13L4/SHOC2-like"/>
</dbReference>
<accession>A0A9Q0UEC3</accession>
<dbReference type="FunFam" id="3.80.10.10:FF:000041">
    <property type="entry name" value="LRR receptor-like serine/threonine-protein kinase ERECTA"/>
    <property type="match status" value="2"/>
</dbReference>
<evidence type="ECO:0000259" key="9">
    <source>
        <dbReference type="Pfam" id="PF23598"/>
    </source>
</evidence>
<evidence type="ECO:0000256" key="7">
    <source>
        <dbReference type="ARBA" id="ARBA00023180"/>
    </source>
</evidence>
<evidence type="ECO:0000256" key="6">
    <source>
        <dbReference type="ARBA" id="ARBA00023170"/>
    </source>
</evidence>
<feature type="domain" description="Disease resistance R13L4/SHOC-2-like LRR" evidence="9">
    <location>
        <begin position="148"/>
        <end position="263"/>
    </location>
</feature>
<dbReference type="Proteomes" id="UP001151752">
    <property type="component" value="Chromosome 11"/>
</dbReference>
<evidence type="ECO:0000313" key="10">
    <source>
        <dbReference type="EMBL" id="KAJ6728422.1"/>
    </source>
</evidence>
<evidence type="ECO:0000256" key="3">
    <source>
        <dbReference type="ARBA" id="ARBA00022729"/>
    </source>
</evidence>
<dbReference type="InterPro" id="IPR032675">
    <property type="entry name" value="LRR_dom_sf"/>
</dbReference>
<evidence type="ECO:0000256" key="5">
    <source>
        <dbReference type="ARBA" id="ARBA00023136"/>
    </source>
</evidence>
<feature type="chain" id="PRO_5040158972" evidence="8">
    <location>
        <begin position="24"/>
        <end position="349"/>
    </location>
</feature>
<dbReference type="PANTHER" id="PTHR48053:SF71">
    <property type="entry name" value="LEUCINE RICH REPEAT FAMILY PROTEIN, EXPRESSED"/>
    <property type="match status" value="1"/>
</dbReference>